<evidence type="ECO:0000313" key="2">
    <source>
        <dbReference type="EMBL" id="KAG8580080.1"/>
    </source>
</evidence>
<protein>
    <submittedName>
        <fullName evidence="2">Uncharacterized protein</fullName>
    </submittedName>
</protein>
<name>A0AAV7C601_ENGPU</name>
<evidence type="ECO:0000313" key="3">
    <source>
        <dbReference type="Proteomes" id="UP000824782"/>
    </source>
</evidence>
<keyword evidence="3" id="KW-1185">Reference proteome</keyword>
<proteinExistence type="predicted"/>
<evidence type="ECO:0000256" key="1">
    <source>
        <dbReference type="SAM" id="MobiDB-lite"/>
    </source>
</evidence>
<feature type="compositionally biased region" description="Polar residues" evidence="1">
    <location>
        <begin position="1"/>
        <end position="13"/>
    </location>
</feature>
<dbReference type="EMBL" id="WNYA01000003">
    <property type="protein sequence ID" value="KAG8580080.1"/>
    <property type="molecule type" value="Genomic_DNA"/>
</dbReference>
<comment type="caution">
    <text evidence="2">The sequence shown here is derived from an EMBL/GenBank/DDBJ whole genome shotgun (WGS) entry which is preliminary data.</text>
</comment>
<sequence>METPACSTETMETVTPKKTPPYRESKETPTSYTETMETVDPPNPLPILQRQWGPPSSSTATMESVKPPKPLPILQRHWGPPPSLHSSIPMPDIASGLKRVPENTIPTLYGGDFVH</sequence>
<dbReference type="Proteomes" id="UP000824782">
    <property type="component" value="Unassembled WGS sequence"/>
</dbReference>
<reference evidence="2" key="1">
    <citation type="thesis" date="2020" institute="ProQuest LLC" country="789 East Eisenhower Parkway, Ann Arbor, MI, USA">
        <title>Comparative Genomics and Chromosome Evolution.</title>
        <authorList>
            <person name="Mudd A.B."/>
        </authorList>
    </citation>
    <scope>NUCLEOTIDE SEQUENCE</scope>
    <source>
        <strain evidence="2">237g6f4</strain>
        <tissue evidence="2">Blood</tissue>
    </source>
</reference>
<organism evidence="2 3">
    <name type="scientific">Engystomops pustulosus</name>
    <name type="common">Tungara frog</name>
    <name type="synonym">Physalaemus pustulosus</name>
    <dbReference type="NCBI Taxonomy" id="76066"/>
    <lineage>
        <taxon>Eukaryota</taxon>
        <taxon>Metazoa</taxon>
        <taxon>Chordata</taxon>
        <taxon>Craniata</taxon>
        <taxon>Vertebrata</taxon>
        <taxon>Euteleostomi</taxon>
        <taxon>Amphibia</taxon>
        <taxon>Batrachia</taxon>
        <taxon>Anura</taxon>
        <taxon>Neobatrachia</taxon>
        <taxon>Hyloidea</taxon>
        <taxon>Leptodactylidae</taxon>
        <taxon>Leiuperinae</taxon>
        <taxon>Engystomops</taxon>
    </lineage>
</organism>
<feature type="region of interest" description="Disordered" evidence="1">
    <location>
        <begin position="1"/>
        <end position="90"/>
    </location>
</feature>
<gene>
    <name evidence="2" type="ORF">GDO81_007124</name>
</gene>
<accession>A0AAV7C601</accession>
<dbReference type="AlphaFoldDB" id="A0AAV7C601"/>